<dbReference type="Gene3D" id="3.60.10.10">
    <property type="entry name" value="Endonuclease/exonuclease/phosphatase"/>
    <property type="match status" value="1"/>
</dbReference>
<dbReference type="AlphaFoldDB" id="A0A2K3P8G1"/>
<evidence type="ECO:0000259" key="1">
    <source>
        <dbReference type="Pfam" id="PF03372"/>
    </source>
</evidence>
<sequence length="140" mass="16319">MSKKGFGGGKWCIAGDFNSISSVEERRGLSQGTSPTSEMREFRSFVEDLELEDLPLLGRRFTWFHSNGRAMSRIDRFLVSPEWQSNWGPNLLFNNAWLEHRNFLKVVEDGWKNQNVYGWMGYVLKEKLKELKSTLRAWAP</sequence>
<organism evidence="2 3">
    <name type="scientific">Trifolium pratense</name>
    <name type="common">Red clover</name>
    <dbReference type="NCBI Taxonomy" id="57577"/>
    <lineage>
        <taxon>Eukaryota</taxon>
        <taxon>Viridiplantae</taxon>
        <taxon>Streptophyta</taxon>
        <taxon>Embryophyta</taxon>
        <taxon>Tracheophyta</taxon>
        <taxon>Spermatophyta</taxon>
        <taxon>Magnoliopsida</taxon>
        <taxon>eudicotyledons</taxon>
        <taxon>Gunneridae</taxon>
        <taxon>Pentapetalae</taxon>
        <taxon>rosids</taxon>
        <taxon>fabids</taxon>
        <taxon>Fabales</taxon>
        <taxon>Fabaceae</taxon>
        <taxon>Papilionoideae</taxon>
        <taxon>50 kb inversion clade</taxon>
        <taxon>NPAAA clade</taxon>
        <taxon>Hologalegina</taxon>
        <taxon>IRL clade</taxon>
        <taxon>Trifolieae</taxon>
        <taxon>Trifolium</taxon>
    </lineage>
</organism>
<feature type="domain" description="Endonuclease/exonuclease/phosphatase" evidence="1">
    <location>
        <begin position="8"/>
        <end position="84"/>
    </location>
</feature>
<proteinExistence type="predicted"/>
<dbReference type="InterPro" id="IPR036691">
    <property type="entry name" value="Endo/exonu/phosph_ase_sf"/>
</dbReference>
<dbReference type="InterPro" id="IPR005135">
    <property type="entry name" value="Endo/exonuclease/phosphatase"/>
</dbReference>
<reference evidence="2 3" key="1">
    <citation type="journal article" date="2014" name="Am. J. Bot.">
        <title>Genome assembly and annotation for red clover (Trifolium pratense; Fabaceae).</title>
        <authorList>
            <person name="Istvanek J."/>
            <person name="Jaros M."/>
            <person name="Krenek A."/>
            <person name="Repkova J."/>
        </authorList>
    </citation>
    <scope>NUCLEOTIDE SEQUENCE [LARGE SCALE GENOMIC DNA]</scope>
    <source>
        <strain evidence="3">cv. Tatra</strain>
        <tissue evidence="2">Young leaves</tissue>
    </source>
</reference>
<dbReference type="PANTHER" id="PTHR33710:SF64">
    <property type="entry name" value="ENDONUCLEASE_EXONUCLEASE_PHOSPHATASE DOMAIN-CONTAINING PROTEIN"/>
    <property type="match status" value="1"/>
</dbReference>
<dbReference type="PANTHER" id="PTHR33710">
    <property type="entry name" value="BNAC02G09200D PROTEIN"/>
    <property type="match status" value="1"/>
</dbReference>
<evidence type="ECO:0000313" key="2">
    <source>
        <dbReference type="EMBL" id="PNY11564.1"/>
    </source>
</evidence>
<evidence type="ECO:0000313" key="3">
    <source>
        <dbReference type="Proteomes" id="UP000236291"/>
    </source>
</evidence>
<accession>A0A2K3P8G1</accession>
<dbReference type="EMBL" id="ASHM01004627">
    <property type="protein sequence ID" value="PNY11564.1"/>
    <property type="molecule type" value="Genomic_DNA"/>
</dbReference>
<dbReference type="Proteomes" id="UP000236291">
    <property type="component" value="Unassembled WGS sequence"/>
</dbReference>
<dbReference type="SUPFAM" id="SSF56219">
    <property type="entry name" value="DNase I-like"/>
    <property type="match status" value="1"/>
</dbReference>
<dbReference type="GO" id="GO:0003824">
    <property type="term" value="F:catalytic activity"/>
    <property type="evidence" value="ECO:0007669"/>
    <property type="project" value="InterPro"/>
</dbReference>
<comment type="caution">
    <text evidence="2">The sequence shown here is derived from an EMBL/GenBank/DDBJ whole genome shotgun (WGS) entry which is preliminary data.</text>
</comment>
<reference evidence="2 3" key="2">
    <citation type="journal article" date="2017" name="Front. Plant Sci.">
        <title>Gene Classification and Mining of Molecular Markers Useful in Red Clover (Trifolium pratense) Breeding.</title>
        <authorList>
            <person name="Istvanek J."/>
            <person name="Dluhosova J."/>
            <person name="Dluhos P."/>
            <person name="Patkova L."/>
            <person name="Nedelnik J."/>
            <person name="Repkova J."/>
        </authorList>
    </citation>
    <scope>NUCLEOTIDE SEQUENCE [LARGE SCALE GENOMIC DNA]</scope>
    <source>
        <strain evidence="3">cv. Tatra</strain>
        <tissue evidence="2">Young leaves</tissue>
    </source>
</reference>
<gene>
    <name evidence="2" type="ORF">L195_g008173</name>
</gene>
<name>A0A2K3P8G1_TRIPR</name>
<dbReference type="Pfam" id="PF03372">
    <property type="entry name" value="Exo_endo_phos"/>
    <property type="match status" value="1"/>
</dbReference>
<protein>
    <recommendedName>
        <fullName evidence="1">Endonuclease/exonuclease/phosphatase domain-containing protein</fullName>
    </recommendedName>
</protein>